<evidence type="ECO:0000313" key="3">
    <source>
        <dbReference type="Proteomes" id="UP000187735"/>
    </source>
</evidence>
<keyword evidence="3" id="KW-1185">Reference proteome</keyword>
<dbReference type="STRING" id="1891926.Fuma_03057"/>
<dbReference type="KEGG" id="fmr:Fuma_03057"/>
<dbReference type="AlphaFoldDB" id="A0A1P8WH98"/>
<dbReference type="RefSeq" id="WP_077024900.1">
    <property type="nucleotide sequence ID" value="NZ_CP017641.1"/>
</dbReference>
<accession>A0A1P8WH98</accession>
<feature type="coiled-coil region" evidence="1">
    <location>
        <begin position="34"/>
        <end position="61"/>
    </location>
</feature>
<protein>
    <submittedName>
        <fullName evidence="2">Uncharacterized protein</fullName>
    </submittedName>
</protein>
<evidence type="ECO:0000256" key="1">
    <source>
        <dbReference type="SAM" id="Coils"/>
    </source>
</evidence>
<dbReference type="OrthoDB" id="278656at2"/>
<dbReference type="EMBL" id="CP017641">
    <property type="protein sequence ID" value="APZ93439.1"/>
    <property type="molecule type" value="Genomic_DNA"/>
</dbReference>
<keyword evidence="1" id="KW-0175">Coiled coil</keyword>
<proteinExistence type="predicted"/>
<evidence type="ECO:0000313" key="2">
    <source>
        <dbReference type="EMBL" id="APZ93439.1"/>
    </source>
</evidence>
<name>A0A1P8WH98_9PLAN</name>
<organism evidence="2 3">
    <name type="scientific">Fuerstiella marisgermanici</name>
    <dbReference type="NCBI Taxonomy" id="1891926"/>
    <lineage>
        <taxon>Bacteria</taxon>
        <taxon>Pseudomonadati</taxon>
        <taxon>Planctomycetota</taxon>
        <taxon>Planctomycetia</taxon>
        <taxon>Planctomycetales</taxon>
        <taxon>Planctomycetaceae</taxon>
        <taxon>Fuerstiella</taxon>
    </lineage>
</organism>
<sequence length="293" mass="32221">MKLERQQILLGLLILMGVARAGDYVLSSMIQGPLRQLNGENNELRENIKKREALLAESREAGQKIVAWQKMSLPSDTETARSLYRNWLLETVRSAKLRSATVDSGSPANRRGLYRSMPFNVQARGTLPQITTALFQIENSAQLHRIVNLRLSPVSTSGQFDWSMSVEALVVPGAKRKSLPKGTSGNLASDQLRDYGVIARDNIFGIGINNQDPMKLTILSAVTYRNGIPTAWITEQINDRVHKLAAGADFDTTALSGQIVDVNEESVVIQSGEDRLTLNIGQSFAEATRQSGT</sequence>
<gene>
    <name evidence="2" type="ORF">Fuma_03057</name>
</gene>
<dbReference type="Proteomes" id="UP000187735">
    <property type="component" value="Chromosome"/>
</dbReference>
<reference evidence="2 3" key="1">
    <citation type="journal article" date="2016" name="Front. Microbiol.">
        <title>Fuerstia marisgermanicae gen. nov., sp. nov., an Unusual Member of the Phylum Planctomycetes from the German Wadden Sea.</title>
        <authorList>
            <person name="Kohn T."/>
            <person name="Heuer A."/>
            <person name="Jogler M."/>
            <person name="Vollmers J."/>
            <person name="Boedeker C."/>
            <person name="Bunk B."/>
            <person name="Rast P."/>
            <person name="Borchert D."/>
            <person name="Glockner I."/>
            <person name="Freese H.M."/>
            <person name="Klenk H.P."/>
            <person name="Overmann J."/>
            <person name="Kaster A.K."/>
            <person name="Rohde M."/>
            <person name="Wiegand S."/>
            <person name="Jogler C."/>
        </authorList>
    </citation>
    <scope>NUCLEOTIDE SEQUENCE [LARGE SCALE GENOMIC DNA]</scope>
    <source>
        <strain evidence="2 3">NH11</strain>
    </source>
</reference>